<comment type="caution">
    <text evidence="1">The sequence shown here is derived from an EMBL/GenBank/DDBJ whole genome shotgun (WGS) entry which is preliminary data.</text>
</comment>
<sequence length="311" mass="35177">MTTIHLPRNHHFNPVFYLSQWVGDDARVCEMRFVRGKMVHKRKHPQNTGRLKDLYRTRGVPEVNSQDLEVKFMTPLDTKAAAALWKILEGNTLDLNERVAWARFLLSLLYRNRECVEFVKRHMATLWQEATAALEDDWAAQRVPGEHQTLADATAARQPGAAERSAANILADIIGNSSALPDIVKMHWGKIDLRNSQIPLLTSDRPLQFVGLSDPNAYIALPIGPYDLFVAAFDDRFNRARVDATELAYRMNKDVVANGREFVWGADAEQVDFVRTWIGANPDRTILTKQQQDQGIAAARGCAPTVERMDD</sequence>
<protein>
    <submittedName>
        <fullName evidence="1">DUF4238 domain-containing protein</fullName>
    </submittedName>
</protein>
<dbReference type="RefSeq" id="WP_237891185.1">
    <property type="nucleotide sequence ID" value="NZ_JAKLTY010000016.1"/>
</dbReference>
<organism evidence="1 2">
    <name type="scientific">Bradyrhizobium zhengyangense</name>
    <dbReference type="NCBI Taxonomy" id="2911009"/>
    <lineage>
        <taxon>Bacteria</taxon>
        <taxon>Pseudomonadati</taxon>
        <taxon>Pseudomonadota</taxon>
        <taxon>Alphaproteobacteria</taxon>
        <taxon>Hyphomicrobiales</taxon>
        <taxon>Nitrobacteraceae</taxon>
        <taxon>Bradyrhizobium</taxon>
    </lineage>
</organism>
<name>A0A9X1UAC0_9BRAD</name>
<dbReference type="Pfam" id="PF14022">
    <property type="entry name" value="DUF4238"/>
    <property type="match status" value="1"/>
</dbReference>
<dbReference type="EMBL" id="JAKLTY010000016">
    <property type="protein sequence ID" value="MCG2629716.1"/>
    <property type="molecule type" value="Genomic_DNA"/>
</dbReference>
<accession>A0A9X1UAC0</accession>
<evidence type="ECO:0000313" key="2">
    <source>
        <dbReference type="Proteomes" id="UP001139054"/>
    </source>
</evidence>
<evidence type="ECO:0000313" key="1">
    <source>
        <dbReference type="EMBL" id="MCG2629716.1"/>
    </source>
</evidence>
<dbReference type="InterPro" id="IPR025332">
    <property type="entry name" value="DUF4238"/>
</dbReference>
<proteinExistence type="predicted"/>
<dbReference type="Proteomes" id="UP001139054">
    <property type="component" value="Unassembled WGS sequence"/>
</dbReference>
<dbReference type="AlphaFoldDB" id="A0A9X1UAC0"/>
<gene>
    <name evidence="1" type="ORF">L6654_24130</name>
</gene>
<reference evidence="1" key="1">
    <citation type="submission" date="2022-01" db="EMBL/GenBank/DDBJ databases">
        <title>Genome sequnece data of strain Bradyrhizobium sp. nov.</title>
        <authorList>
            <person name="Zhang J."/>
        </authorList>
    </citation>
    <scope>NUCLEOTIDE SEQUENCE</scope>
    <source>
        <strain evidence="1">WYCCWR 13023</strain>
    </source>
</reference>